<evidence type="ECO:0000313" key="1">
    <source>
        <dbReference type="EMBL" id="PCS24140.1"/>
    </source>
</evidence>
<reference evidence="2" key="1">
    <citation type="submission" date="2017-04" db="EMBL/GenBank/DDBJ databases">
        <title>Genome evolution of the luminous symbionts of deep sea anglerfish.</title>
        <authorList>
            <person name="Hendry T.A."/>
        </authorList>
    </citation>
    <scope>NUCLEOTIDE SEQUENCE [LARGE SCALE GENOMIC DNA]</scope>
</reference>
<accession>A0A2A5T7S1</accession>
<gene>
    <name evidence="1" type="ORF">BTN49_0134</name>
</gene>
<protein>
    <submittedName>
        <fullName evidence="1">Uncharacterized protein</fullName>
    </submittedName>
</protein>
<dbReference type="Proteomes" id="UP000219020">
    <property type="component" value="Unassembled WGS sequence"/>
</dbReference>
<name>A0A2A5T7S1_9GAMM</name>
<sequence length="46" mass="5033">MALSSGDMQPALELLLGKKAKGLSANKVSRLKQQWEAEYTRGVRAT</sequence>
<organism evidence="1 2">
    <name type="scientific">Candidatus Enterovibrio escicola</name>
    <dbReference type="NCBI Taxonomy" id="1927127"/>
    <lineage>
        <taxon>Bacteria</taxon>
        <taxon>Pseudomonadati</taxon>
        <taxon>Pseudomonadota</taxon>
        <taxon>Gammaproteobacteria</taxon>
        <taxon>Vibrionales</taxon>
        <taxon>Vibrionaceae</taxon>
        <taxon>Enterovibrio</taxon>
    </lineage>
</organism>
<dbReference type="AlphaFoldDB" id="A0A2A5T7S1"/>
<dbReference type="EMBL" id="NBYY01000003">
    <property type="protein sequence ID" value="PCS24140.1"/>
    <property type="molecule type" value="Genomic_DNA"/>
</dbReference>
<proteinExistence type="predicted"/>
<comment type="caution">
    <text evidence="1">The sequence shown here is derived from an EMBL/GenBank/DDBJ whole genome shotgun (WGS) entry which is preliminary data.</text>
</comment>
<keyword evidence="2" id="KW-1185">Reference proteome</keyword>
<evidence type="ECO:0000313" key="2">
    <source>
        <dbReference type="Proteomes" id="UP000219020"/>
    </source>
</evidence>